<dbReference type="PANTHER" id="PTHR43671">
    <property type="entry name" value="SERINE/THREONINE-PROTEIN KINASE NEK"/>
    <property type="match status" value="1"/>
</dbReference>
<dbReference type="GO" id="GO:0004674">
    <property type="term" value="F:protein serine/threonine kinase activity"/>
    <property type="evidence" value="ECO:0007669"/>
    <property type="project" value="UniProtKB-EC"/>
</dbReference>
<evidence type="ECO:0000256" key="2">
    <source>
        <dbReference type="ARBA" id="ARBA00022679"/>
    </source>
</evidence>
<proteinExistence type="predicted"/>
<evidence type="ECO:0000256" key="5">
    <source>
        <dbReference type="ARBA" id="ARBA00022840"/>
    </source>
</evidence>
<dbReference type="OrthoDB" id="310217at2759"/>
<reference evidence="7 8" key="2">
    <citation type="journal article" date="2013" name="PLoS Genet.">
        <title>Comparative genome structure, secondary metabolite, and effector coding capacity across Cochliobolus pathogens.</title>
        <authorList>
            <person name="Condon B.J."/>
            <person name="Leng Y."/>
            <person name="Wu D."/>
            <person name="Bushley K.E."/>
            <person name="Ohm R.A."/>
            <person name="Otillar R."/>
            <person name="Martin J."/>
            <person name="Schackwitz W."/>
            <person name="Grimwood J."/>
            <person name="MohdZainudin N."/>
            <person name="Xue C."/>
            <person name="Wang R."/>
            <person name="Manning V.A."/>
            <person name="Dhillon B."/>
            <person name="Tu Z.J."/>
            <person name="Steffenson B.J."/>
            <person name="Salamov A."/>
            <person name="Sun H."/>
            <person name="Lowry S."/>
            <person name="LaButti K."/>
            <person name="Han J."/>
            <person name="Copeland A."/>
            <person name="Lindquist E."/>
            <person name="Barry K."/>
            <person name="Schmutz J."/>
            <person name="Baker S.E."/>
            <person name="Ciuffetti L.M."/>
            <person name="Grigoriev I.V."/>
            <person name="Zhong S."/>
            <person name="Turgeon B.G."/>
        </authorList>
    </citation>
    <scope>NUCLEOTIDE SEQUENCE [LARGE SCALE GENOMIC DNA]</scope>
    <source>
        <strain evidence="8">28A</strain>
    </source>
</reference>
<evidence type="ECO:0000259" key="6">
    <source>
        <dbReference type="PROSITE" id="PS50011"/>
    </source>
</evidence>
<dbReference type="InterPro" id="IPR008271">
    <property type="entry name" value="Ser/Thr_kinase_AS"/>
</dbReference>
<dbReference type="GeneID" id="19402453"/>
<dbReference type="InterPro" id="IPR000719">
    <property type="entry name" value="Prot_kinase_dom"/>
</dbReference>
<dbReference type="EMBL" id="KB908814">
    <property type="protein sequence ID" value="EOA84216.1"/>
    <property type="molecule type" value="Genomic_DNA"/>
</dbReference>
<gene>
    <name evidence="7" type="ORF">SETTUDRAFT_21574</name>
</gene>
<evidence type="ECO:0000313" key="8">
    <source>
        <dbReference type="Proteomes" id="UP000016935"/>
    </source>
</evidence>
<dbReference type="AlphaFoldDB" id="R0IGU4"/>
<dbReference type="GO" id="GO:0005524">
    <property type="term" value="F:ATP binding"/>
    <property type="evidence" value="ECO:0007669"/>
    <property type="project" value="UniProtKB-KW"/>
</dbReference>
<organism evidence="7 8">
    <name type="scientific">Exserohilum turcicum (strain 28A)</name>
    <name type="common">Northern leaf blight fungus</name>
    <name type="synonym">Setosphaeria turcica</name>
    <dbReference type="NCBI Taxonomy" id="671987"/>
    <lineage>
        <taxon>Eukaryota</taxon>
        <taxon>Fungi</taxon>
        <taxon>Dikarya</taxon>
        <taxon>Ascomycota</taxon>
        <taxon>Pezizomycotina</taxon>
        <taxon>Dothideomycetes</taxon>
        <taxon>Pleosporomycetidae</taxon>
        <taxon>Pleosporales</taxon>
        <taxon>Pleosporineae</taxon>
        <taxon>Pleosporaceae</taxon>
        <taxon>Exserohilum</taxon>
    </lineage>
</organism>
<dbReference type="InterPro" id="IPR011009">
    <property type="entry name" value="Kinase-like_dom_sf"/>
</dbReference>
<accession>R0IGU4</accession>
<evidence type="ECO:0000313" key="7">
    <source>
        <dbReference type="EMBL" id="EOA84216.1"/>
    </source>
</evidence>
<dbReference type="Proteomes" id="UP000016935">
    <property type="component" value="Unassembled WGS sequence"/>
</dbReference>
<keyword evidence="5" id="KW-0067">ATP-binding</keyword>
<evidence type="ECO:0000256" key="3">
    <source>
        <dbReference type="ARBA" id="ARBA00022741"/>
    </source>
</evidence>
<dbReference type="PROSITE" id="PS50011">
    <property type="entry name" value="PROTEIN_KINASE_DOM"/>
    <property type="match status" value="1"/>
</dbReference>
<dbReference type="InterPro" id="IPR050660">
    <property type="entry name" value="NEK_Ser/Thr_kinase"/>
</dbReference>
<sequence>MSANHRCKEFQTIKKLTHGGDNGTQNAGIYLSKHLATNKVYIEKRIVTSGYARREIQAMLLCQSHPHLVHIFKYHVSGPYASIYMQHCELGSLDALILRYNARSTRLQDEGFLWRVFWDLALAVCFLATGQDYAGTRQRAIQGRSVQQSPSWIPFLHRDIKPGNVFMTWTNPMAADALTVYPSIVLGDFGCVVSPTDLYSRHKDLLGQGDPRFEPPEETFCAQSDVFGIGVVLHCLARMTHVPSDAIHSELVLGRQYTGSLQLVQLARHCLAARPENRPAPQHLPRMVFEGFRVWRQCRRNDGAALPAWAFGLNAKIQ</sequence>
<dbReference type="EC" id="2.7.11.1" evidence="1"/>
<evidence type="ECO:0000256" key="4">
    <source>
        <dbReference type="ARBA" id="ARBA00022777"/>
    </source>
</evidence>
<reference evidence="7 8" key="1">
    <citation type="journal article" date="2012" name="PLoS Pathog.">
        <title>Diverse lifestyles and strategies of plant pathogenesis encoded in the genomes of eighteen Dothideomycetes fungi.</title>
        <authorList>
            <person name="Ohm R.A."/>
            <person name="Feau N."/>
            <person name="Henrissat B."/>
            <person name="Schoch C.L."/>
            <person name="Horwitz B.A."/>
            <person name="Barry K.W."/>
            <person name="Condon B.J."/>
            <person name="Copeland A.C."/>
            <person name="Dhillon B."/>
            <person name="Glaser F."/>
            <person name="Hesse C.N."/>
            <person name="Kosti I."/>
            <person name="LaButti K."/>
            <person name="Lindquist E.A."/>
            <person name="Lucas S."/>
            <person name="Salamov A.A."/>
            <person name="Bradshaw R.E."/>
            <person name="Ciuffetti L."/>
            <person name="Hamelin R.C."/>
            <person name="Kema G.H.J."/>
            <person name="Lawrence C."/>
            <person name="Scott J.A."/>
            <person name="Spatafora J.W."/>
            <person name="Turgeon B.G."/>
            <person name="de Wit P.J.G.M."/>
            <person name="Zhong S."/>
            <person name="Goodwin S.B."/>
            <person name="Grigoriev I.V."/>
        </authorList>
    </citation>
    <scope>NUCLEOTIDE SEQUENCE [LARGE SCALE GENOMIC DNA]</scope>
    <source>
        <strain evidence="8">28A</strain>
    </source>
</reference>
<name>R0IGU4_EXST2</name>
<dbReference type="Gene3D" id="1.10.510.10">
    <property type="entry name" value="Transferase(Phosphotransferase) domain 1"/>
    <property type="match status" value="1"/>
</dbReference>
<protein>
    <recommendedName>
        <fullName evidence="1">non-specific serine/threonine protein kinase</fullName>
        <ecNumber evidence="1">2.7.11.1</ecNumber>
    </recommendedName>
</protein>
<keyword evidence="4" id="KW-0418">Kinase</keyword>
<dbReference type="SMART" id="SM00220">
    <property type="entry name" value="S_TKc"/>
    <property type="match status" value="1"/>
</dbReference>
<dbReference type="SUPFAM" id="SSF56112">
    <property type="entry name" value="Protein kinase-like (PK-like)"/>
    <property type="match status" value="1"/>
</dbReference>
<keyword evidence="2" id="KW-0808">Transferase</keyword>
<feature type="domain" description="Protein kinase" evidence="6">
    <location>
        <begin position="10"/>
        <end position="290"/>
    </location>
</feature>
<dbReference type="PROSITE" id="PS00108">
    <property type="entry name" value="PROTEIN_KINASE_ST"/>
    <property type="match status" value="1"/>
</dbReference>
<dbReference type="HOGENOM" id="CLU_075887_0_0_1"/>
<dbReference type="PANTHER" id="PTHR43671:SF13">
    <property type="entry name" value="SERINE_THREONINE-PROTEIN KINASE NEK2"/>
    <property type="match status" value="1"/>
</dbReference>
<dbReference type="RefSeq" id="XP_008028035.1">
    <property type="nucleotide sequence ID" value="XM_008029844.1"/>
</dbReference>
<dbReference type="CDD" id="cd00180">
    <property type="entry name" value="PKc"/>
    <property type="match status" value="1"/>
</dbReference>
<evidence type="ECO:0000256" key="1">
    <source>
        <dbReference type="ARBA" id="ARBA00012513"/>
    </source>
</evidence>
<keyword evidence="3" id="KW-0547">Nucleotide-binding</keyword>
<dbReference type="eggNOG" id="KOG0591">
    <property type="taxonomic scope" value="Eukaryota"/>
</dbReference>
<dbReference type="STRING" id="671987.R0IGU4"/>
<keyword evidence="8" id="KW-1185">Reference proteome</keyword>